<evidence type="ECO:0000313" key="2">
    <source>
        <dbReference type="Proteomes" id="UP000256805"/>
    </source>
</evidence>
<reference evidence="1 2" key="1">
    <citation type="submission" date="2018-01" db="EMBL/GenBank/DDBJ databases">
        <authorList>
            <person name="Gaut B.S."/>
            <person name="Morton B.R."/>
            <person name="Clegg M.T."/>
            <person name="Duvall M.R."/>
        </authorList>
    </citation>
    <scope>NUCLEOTIDE SEQUENCE [LARGE SCALE GENOMIC DNA]</scope>
    <source>
        <strain evidence="1">Cupriavidus taiwanensis cmp 52</strain>
    </source>
</reference>
<gene>
    <name evidence="1" type="ORF">CBM2634_A170115</name>
</gene>
<dbReference type="Proteomes" id="UP000256805">
    <property type="component" value="Unassembled WGS sequence"/>
</dbReference>
<evidence type="ECO:0000313" key="1">
    <source>
        <dbReference type="EMBL" id="SPR97385.1"/>
    </source>
</evidence>
<proteinExistence type="predicted"/>
<dbReference type="EMBL" id="OVTA01000009">
    <property type="protein sequence ID" value="SPR97385.1"/>
    <property type="molecule type" value="Genomic_DNA"/>
</dbReference>
<organism evidence="1 2">
    <name type="scientific">Cupriavidus taiwanensis</name>
    <dbReference type="NCBI Taxonomy" id="164546"/>
    <lineage>
        <taxon>Bacteria</taxon>
        <taxon>Pseudomonadati</taxon>
        <taxon>Pseudomonadota</taxon>
        <taxon>Betaproteobacteria</taxon>
        <taxon>Burkholderiales</taxon>
        <taxon>Burkholderiaceae</taxon>
        <taxon>Cupriavidus</taxon>
    </lineage>
</organism>
<dbReference type="AlphaFoldDB" id="A0A375IWN8"/>
<accession>A0A375IWN8</accession>
<sequence>MTFRIFINRQCVYTGRFASWWAAHDAAINRGLLCGARNVQVKPA</sequence>
<name>A0A375IWN8_9BURK</name>
<dbReference type="RefSeq" id="WP_258874541.1">
    <property type="nucleotide sequence ID" value="NZ_LS483233.1"/>
</dbReference>
<protein>
    <submittedName>
        <fullName evidence="1">Uncharacterized protein</fullName>
    </submittedName>
</protein>